<dbReference type="EMBL" id="JASNJD010000032">
    <property type="protein sequence ID" value="MDK3020763.1"/>
    <property type="molecule type" value="Genomic_DNA"/>
</dbReference>
<protein>
    <submittedName>
        <fullName evidence="1">Uncharacterized protein</fullName>
    </submittedName>
</protein>
<dbReference type="Proteomes" id="UP001243757">
    <property type="component" value="Unassembled WGS sequence"/>
</dbReference>
<dbReference type="RefSeq" id="WP_284483281.1">
    <property type="nucleotide sequence ID" value="NZ_JASNJD010000032.1"/>
</dbReference>
<proteinExistence type="predicted"/>
<organism evidence="1 2">
    <name type="scientific">Pseudodonghicola flavimaris</name>
    <dbReference type="NCBI Taxonomy" id="3050036"/>
    <lineage>
        <taxon>Bacteria</taxon>
        <taxon>Pseudomonadati</taxon>
        <taxon>Pseudomonadota</taxon>
        <taxon>Alphaproteobacteria</taxon>
        <taxon>Rhodobacterales</taxon>
        <taxon>Paracoccaceae</taxon>
        <taxon>Pseudodonghicola</taxon>
    </lineage>
</organism>
<keyword evidence="2" id="KW-1185">Reference proteome</keyword>
<accession>A0ABT7F857</accession>
<name>A0ABT7F857_9RHOB</name>
<comment type="caution">
    <text evidence="1">The sequence shown here is derived from an EMBL/GenBank/DDBJ whole genome shotgun (WGS) entry which is preliminary data.</text>
</comment>
<sequence length="297" mass="32438">MHIVPRIPITGEMITSTNVTDAADFDLSTTYNLGDLVTDPATMIEYESQGAGNLGNTPATDDGTWWVATGYANSMRMVDGFLSAQTTNANSIELVLDIGQLFTSVVCFNVSAQEVTLSIKEDAAEIFSQTIDMVRTDDVQDLWDYFFTEPEYKTVAIFPSVPGFAGAQATLTISAPSDTAKIGEAFFGYGRFIGETLEGSGPQFKDYSVKEANDYGEFTVVERPFSRGASFEVGINPQDTERIMRILEENRAKVCAFFPADEMEHYGLTIAGFLTKFSPGLKHRGIVPVNINVEGVT</sequence>
<evidence type="ECO:0000313" key="1">
    <source>
        <dbReference type="EMBL" id="MDK3020763.1"/>
    </source>
</evidence>
<reference evidence="1 2" key="1">
    <citation type="submission" date="2023-05" db="EMBL/GenBank/DDBJ databases">
        <title>Pseudodonghicola sp. nov.</title>
        <authorList>
            <person name="Huang J."/>
        </authorList>
    </citation>
    <scope>NUCLEOTIDE SEQUENCE [LARGE SCALE GENOMIC DNA]</scope>
    <source>
        <strain evidence="1 2">IC7</strain>
    </source>
</reference>
<evidence type="ECO:0000313" key="2">
    <source>
        <dbReference type="Proteomes" id="UP001243757"/>
    </source>
</evidence>
<gene>
    <name evidence="1" type="ORF">QO033_24065</name>
</gene>